<accession>A0A0F9M9T8</accession>
<reference evidence="1" key="1">
    <citation type="journal article" date="2015" name="Nature">
        <title>Complex archaea that bridge the gap between prokaryotes and eukaryotes.</title>
        <authorList>
            <person name="Spang A."/>
            <person name="Saw J.H."/>
            <person name="Jorgensen S.L."/>
            <person name="Zaremba-Niedzwiedzka K."/>
            <person name="Martijn J."/>
            <person name="Lind A.E."/>
            <person name="van Eijk R."/>
            <person name="Schleper C."/>
            <person name="Guy L."/>
            <person name="Ettema T.J."/>
        </authorList>
    </citation>
    <scope>NUCLEOTIDE SEQUENCE</scope>
</reference>
<dbReference type="EMBL" id="LAZR01005143">
    <property type="protein sequence ID" value="KKN02489.1"/>
    <property type="molecule type" value="Genomic_DNA"/>
</dbReference>
<dbReference type="AlphaFoldDB" id="A0A0F9M9T8"/>
<evidence type="ECO:0000313" key="1">
    <source>
        <dbReference type="EMBL" id="KKN02489.1"/>
    </source>
</evidence>
<protein>
    <submittedName>
        <fullName evidence="1">Uncharacterized protein</fullName>
    </submittedName>
</protein>
<proteinExistence type="predicted"/>
<organism evidence="1">
    <name type="scientific">marine sediment metagenome</name>
    <dbReference type="NCBI Taxonomy" id="412755"/>
    <lineage>
        <taxon>unclassified sequences</taxon>
        <taxon>metagenomes</taxon>
        <taxon>ecological metagenomes</taxon>
    </lineage>
</organism>
<name>A0A0F9M9T8_9ZZZZ</name>
<gene>
    <name evidence="1" type="ORF">LCGC14_1117150</name>
</gene>
<comment type="caution">
    <text evidence="1">The sequence shown here is derived from an EMBL/GenBank/DDBJ whole genome shotgun (WGS) entry which is preliminary data.</text>
</comment>
<sequence>MNINQCITLLDSIAKLQAGYKDYYLTRYCIPLLLFYLRKAIKQETTTISAPDIYTVADQMGEDYRYIMIAHEILCESEIIIDAGDISQLAYAPSRRRIKLIGI</sequence>